<sequence length="175" mass="18238">MEPLPQPTAHLPLTDREAAAEAERILAAAYHPSHPSHPAPTATHYRDDTPLPTHGPTPPVPQPDHRIVPAWAAGTAVASIGVGAGSVGLGCCAWLVLQGLASVTLYGVLMVTLPFAGAAMLATAAGIAVSKARKPVSKTVYEGPVTQHTTHHHTTHHHTNTTKGLIARTGDTTRH</sequence>
<organism evidence="3 4">
    <name type="scientific">Streptomyces albidoflavus</name>
    <dbReference type="NCBI Taxonomy" id="1886"/>
    <lineage>
        <taxon>Bacteria</taxon>
        <taxon>Bacillati</taxon>
        <taxon>Actinomycetota</taxon>
        <taxon>Actinomycetes</taxon>
        <taxon>Kitasatosporales</taxon>
        <taxon>Streptomycetaceae</taxon>
        <taxon>Streptomyces</taxon>
        <taxon>Streptomyces albidoflavus group</taxon>
    </lineage>
</organism>
<feature type="transmembrane region" description="Helical" evidence="2">
    <location>
        <begin position="71"/>
        <end position="97"/>
    </location>
</feature>
<evidence type="ECO:0000313" key="4">
    <source>
        <dbReference type="Proteomes" id="UP000292095"/>
    </source>
</evidence>
<dbReference type="AlphaFoldDB" id="A0AB37X7D8"/>
<dbReference type="RefSeq" id="WP_129807734.1">
    <property type="nucleotide sequence ID" value="NZ_JAPEQJ010000002.1"/>
</dbReference>
<evidence type="ECO:0000313" key="3">
    <source>
        <dbReference type="EMBL" id="RZE30772.1"/>
    </source>
</evidence>
<evidence type="ECO:0008006" key="5">
    <source>
        <dbReference type="Google" id="ProtNLM"/>
    </source>
</evidence>
<gene>
    <name evidence="3" type="ORF">C0Q91_31010</name>
</gene>
<dbReference type="EMBL" id="PKLK01000037">
    <property type="protein sequence ID" value="RZE30772.1"/>
    <property type="molecule type" value="Genomic_DNA"/>
</dbReference>
<feature type="compositionally biased region" description="Pro residues" evidence="1">
    <location>
        <begin position="53"/>
        <end position="62"/>
    </location>
</feature>
<keyword evidence="2" id="KW-0472">Membrane</keyword>
<feature type="region of interest" description="Disordered" evidence="1">
    <location>
        <begin position="147"/>
        <end position="175"/>
    </location>
</feature>
<proteinExistence type="predicted"/>
<keyword evidence="2" id="KW-1133">Transmembrane helix</keyword>
<dbReference type="Proteomes" id="UP000292095">
    <property type="component" value="Unassembled WGS sequence"/>
</dbReference>
<feature type="compositionally biased region" description="Basic residues" evidence="1">
    <location>
        <begin position="149"/>
        <end position="160"/>
    </location>
</feature>
<name>A0AB37X7D8_9ACTN</name>
<feature type="region of interest" description="Disordered" evidence="1">
    <location>
        <begin position="31"/>
        <end position="63"/>
    </location>
</feature>
<evidence type="ECO:0000256" key="1">
    <source>
        <dbReference type="SAM" id="MobiDB-lite"/>
    </source>
</evidence>
<accession>A0AB37X7D8</accession>
<feature type="transmembrane region" description="Helical" evidence="2">
    <location>
        <begin position="103"/>
        <end position="129"/>
    </location>
</feature>
<keyword evidence="2" id="KW-0812">Transmembrane</keyword>
<evidence type="ECO:0000256" key="2">
    <source>
        <dbReference type="SAM" id="Phobius"/>
    </source>
</evidence>
<comment type="caution">
    <text evidence="3">The sequence shown here is derived from an EMBL/GenBank/DDBJ whole genome shotgun (WGS) entry which is preliminary data.</text>
</comment>
<reference evidence="3 4" key="1">
    <citation type="submission" date="2017-12" db="EMBL/GenBank/DDBJ databases">
        <title>Population genomics insights into the ecological differentiation and adaptive evolution in streptomycetes.</title>
        <authorList>
            <person name="Li Y."/>
            <person name="Huang Y."/>
        </authorList>
    </citation>
    <scope>NUCLEOTIDE SEQUENCE [LARGE SCALE GENOMIC DNA]</scope>
    <source>
        <strain evidence="3 4">FXJ.2339</strain>
    </source>
</reference>
<protein>
    <recommendedName>
        <fullName evidence="5">Transmembrane protein</fullName>
    </recommendedName>
</protein>